<reference evidence="1 2" key="1">
    <citation type="journal article" date="2019" name="PLoS Negl. Trop. Dis.">
        <title>Whole genome sequencing of Entamoeba nuttalli reveals mammalian host-related molecular signatures and a novel octapeptide-repeat surface protein.</title>
        <authorList>
            <person name="Tanaka M."/>
            <person name="Makiuchi T."/>
            <person name="Komiyama T."/>
            <person name="Shiina T."/>
            <person name="Osaki K."/>
            <person name="Tachibana H."/>
        </authorList>
    </citation>
    <scope>NUCLEOTIDE SEQUENCE [LARGE SCALE GENOMIC DNA]</scope>
    <source>
        <strain evidence="1 2">P19-061405</strain>
    </source>
</reference>
<sequence length="59" mass="6915">MSYTENHHSLLETKKQQALTQLEKMEEENVPINPNKYINPSVDGEPWNITLYLKQAKTK</sequence>
<dbReference type="EMBL" id="BAAFRS010000304">
    <property type="protein sequence ID" value="GAB1226728.1"/>
    <property type="molecule type" value="Genomic_DNA"/>
</dbReference>
<gene>
    <name evidence="1" type="ORF">ENUP19_0304G0016</name>
</gene>
<accession>A0ABQ0DVD4</accession>
<keyword evidence="2" id="KW-1185">Reference proteome</keyword>
<dbReference type="Proteomes" id="UP001628156">
    <property type="component" value="Unassembled WGS sequence"/>
</dbReference>
<evidence type="ECO:0000313" key="1">
    <source>
        <dbReference type="EMBL" id="GAB1226728.1"/>
    </source>
</evidence>
<proteinExistence type="predicted"/>
<comment type="caution">
    <text evidence="1">The sequence shown here is derived from an EMBL/GenBank/DDBJ whole genome shotgun (WGS) entry which is preliminary data.</text>
</comment>
<name>A0ABQ0DVD4_9EUKA</name>
<organism evidence="1 2">
    <name type="scientific">Entamoeba nuttalli</name>
    <dbReference type="NCBI Taxonomy" id="412467"/>
    <lineage>
        <taxon>Eukaryota</taxon>
        <taxon>Amoebozoa</taxon>
        <taxon>Evosea</taxon>
        <taxon>Archamoebae</taxon>
        <taxon>Mastigamoebida</taxon>
        <taxon>Entamoebidae</taxon>
        <taxon>Entamoeba</taxon>
    </lineage>
</organism>
<protein>
    <submittedName>
        <fullName evidence="1">Uncharacterized protein</fullName>
    </submittedName>
</protein>
<evidence type="ECO:0000313" key="2">
    <source>
        <dbReference type="Proteomes" id="UP001628156"/>
    </source>
</evidence>